<dbReference type="RefSeq" id="XP_013399851.1">
    <property type="nucleotide sequence ID" value="XM_013544397.1"/>
</dbReference>
<evidence type="ECO:0000313" key="2">
    <source>
        <dbReference type="RefSeq" id="XP_013399850.1"/>
    </source>
</evidence>
<dbReference type="KEGG" id="lak:106165999"/>
<accession>A0A1S3INM9</accession>
<proteinExistence type="predicted"/>
<dbReference type="OrthoDB" id="6132914at2759"/>
<evidence type="ECO:0000313" key="3">
    <source>
        <dbReference type="RefSeq" id="XP_013399851.1"/>
    </source>
</evidence>
<dbReference type="Proteomes" id="UP000085678">
    <property type="component" value="Unplaced"/>
</dbReference>
<keyword evidence="1" id="KW-1185">Reference proteome</keyword>
<organism evidence="1 2">
    <name type="scientific">Lingula anatina</name>
    <name type="common">Brachiopod</name>
    <name type="synonym">Lingula unguis</name>
    <dbReference type="NCBI Taxonomy" id="7574"/>
    <lineage>
        <taxon>Eukaryota</taxon>
        <taxon>Metazoa</taxon>
        <taxon>Spiralia</taxon>
        <taxon>Lophotrochozoa</taxon>
        <taxon>Brachiopoda</taxon>
        <taxon>Linguliformea</taxon>
        <taxon>Lingulata</taxon>
        <taxon>Lingulida</taxon>
        <taxon>Linguloidea</taxon>
        <taxon>Lingulidae</taxon>
        <taxon>Lingula</taxon>
    </lineage>
</organism>
<evidence type="ECO:0000313" key="1">
    <source>
        <dbReference type="Proteomes" id="UP000085678"/>
    </source>
</evidence>
<sequence length="355" mass="41233">MEETEVPPTLFTSKYMNEAKFRNLREQRKLDQKIHKIEDEKEMKAGKLGMQRRFLNLELKEMRRNGHQRAICPMGLSAEQKDAYKTLQNHHLPSISLEEFDRRLTSFRLERETTNKWKQKIIARARNARMHQFRKVQNPPSNESESKKPTPLLANIITKLRVMKQEGEQIHTDDEHDQEDHGEFDFDIKIKTSRSAPTSPARTISFPKPRFQFTRAATVFGVSLTDTPRKRTRPLKNNAGKFGMAVTQSNVLDLTPHPKERNSSDLEVFHHQGKCVSLPDLVSRVTHIVHAWNAFRVPLHEPEEPLRDTLVQREEPKLMEPPLPGSAWKNFNVFNRTLNSLADAEAEDHEVKKTS</sequence>
<reference evidence="2 3" key="1">
    <citation type="submission" date="2025-04" db="UniProtKB">
        <authorList>
            <consortium name="RefSeq"/>
        </authorList>
    </citation>
    <scope>IDENTIFICATION</scope>
    <source>
        <tissue evidence="2 3">Gonads</tissue>
    </source>
</reference>
<dbReference type="GeneID" id="106165999"/>
<protein>
    <submittedName>
        <fullName evidence="2 3">Uncharacterized protein LOC106165999</fullName>
    </submittedName>
</protein>
<gene>
    <name evidence="2 3" type="primary">LOC106165999</name>
</gene>
<dbReference type="RefSeq" id="XP_013399850.1">
    <property type="nucleotide sequence ID" value="XM_013544396.1"/>
</dbReference>
<name>A0A1S3INM9_LINAN</name>
<dbReference type="AlphaFoldDB" id="A0A1S3INM9"/>